<evidence type="ECO:0000256" key="2">
    <source>
        <dbReference type="ARBA" id="ARBA00006690"/>
    </source>
</evidence>
<dbReference type="SUPFAM" id="SSF103481">
    <property type="entry name" value="Multidrug resistance efflux transporter EmrE"/>
    <property type="match status" value="1"/>
</dbReference>
<evidence type="ECO:0000256" key="5">
    <source>
        <dbReference type="ARBA" id="ARBA00022989"/>
    </source>
</evidence>
<feature type="compositionally biased region" description="Low complexity" evidence="7">
    <location>
        <begin position="72"/>
        <end position="81"/>
    </location>
</feature>
<feature type="transmembrane region" description="Helical" evidence="8">
    <location>
        <begin position="390"/>
        <end position="412"/>
    </location>
</feature>
<evidence type="ECO:0000256" key="4">
    <source>
        <dbReference type="ARBA" id="ARBA00022692"/>
    </source>
</evidence>
<evidence type="ECO:0000256" key="6">
    <source>
        <dbReference type="ARBA" id="ARBA00023136"/>
    </source>
</evidence>
<dbReference type="EMBL" id="HG719092">
    <property type="protein sequence ID" value="CDJ56751.1"/>
    <property type="molecule type" value="Genomic_DNA"/>
</dbReference>
<dbReference type="OMA" id="SCQGAWV"/>
<keyword evidence="4 8" id="KW-0812">Transmembrane</keyword>
<dbReference type="AlphaFoldDB" id="U6LYD5"/>
<comment type="subcellular location">
    <subcellularLocation>
        <location evidence="1">Membrane</location>
        <topology evidence="1">Multi-pass membrane protein</topology>
    </subcellularLocation>
</comment>
<keyword evidence="6 8" id="KW-0472">Membrane</keyword>
<sequence>MPSPPGAPSGAPLGASSGAPSSKSSSSPPQDPPANGCHEEGGPPNGSAGGSSPSLSTSDGSRRDCSPPGAPSSSLNNSSLSKESPKVPSKGLQERKGRAAATAGGPRGGGPQGGSSMDDSVIPINSRGYRGGASLSHRGPRGGHRGAPRGGPSQAPGFHYAAADREVYVHLTDDDSDVSSTEEGGGRIRYVGRMLDKMPNYSGFLNQLTNFVFIPIFAALCLYQYFVGKLSQEVLSFPKKNFALMGSLDGVCGIMAVVGGVHTSGTAQVVLSQLGIPVMLLLCRFMLGKRYNIIQHIGAAVIIFGVLVVESPGLLHPTKEDNSDLWRRLINGGKCFLGKDTIVPPVCGPTLGVACDSCQGAWVEVAVYILFNLIYNVCSMLVLKHCGATVLFLIMTVRLPLTSMAFYSRLIVGDSAVPAKATDFFGLLILLVGLLAFRLGGHQATRGGAGEEQEEGEGSLDQDITATAEVVAHVHIKVLASDPSIRNDGYFQ</sequence>
<evidence type="ECO:0000256" key="3">
    <source>
        <dbReference type="ARBA" id="ARBA00022448"/>
    </source>
</evidence>
<feature type="transmembrane region" description="Helical" evidence="8">
    <location>
        <begin position="267"/>
        <end position="287"/>
    </location>
</feature>
<feature type="compositionally biased region" description="Basic residues" evidence="7">
    <location>
        <begin position="138"/>
        <end position="147"/>
    </location>
</feature>
<feature type="transmembrane region" description="Helical" evidence="8">
    <location>
        <begin position="242"/>
        <end position="261"/>
    </location>
</feature>
<feature type="transmembrane region" description="Helical" evidence="8">
    <location>
        <begin position="424"/>
        <end position="441"/>
    </location>
</feature>
<evidence type="ECO:0000256" key="7">
    <source>
        <dbReference type="SAM" id="MobiDB-lite"/>
    </source>
</evidence>
<dbReference type="PANTHER" id="PTHR31326">
    <property type="entry name" value="PROTEIN CLT2, CHLOROPLASTIC"/>
    <property type="match status" value="1"/>
</dbReference>
<reference evidence="9" key="2">
    <citation type="submission" date="2013-10" db="EMBL/GenBank/DDBJ databases">
        <authorList>
            <person name="Aslett M."/>
        </authorList>
    </citation>
    <scope>NUCLEOTIDE SEQUENCE [LARGE SCALE GENOMIC DNA]</scope>
    <source>
        <strain evidence="9">Weybridge</strain>
    </source>
</reference>
<dbReference type="VEuPathDB" id="ToxoDB:EMWEY_00023190"/>
<feature type="transmembrane region" description="Helical" evidence="8">
    <location>
        <begin position="208"/>
        <end position="230"/>
    </location>
</feature>
<dbReference type="OrthoDB" id="416555at2759"/>
<dbReference type="GeneID" id="25336305"/>
<proteinExistence type="inferred from homology"/>
<feature type="compositionally biased region" description="Low complexity" evidence="7">
    <location>
        <begin position="8"/>
        <end position="28"/>
    </location>
</feature>
<feature type="compositionally biased region" description="Low complexity" evidence="7">
    <location>
        <begin position="50"/>
        <end position="59"/>
    </location>
</feature>
<dbReference type="InterPro" id="IPR037185">
    <property type="entry name" value="EmrE-like"/>
</dbReference>
<accession>U6LYD5</accession>
<dbReference type="InterPro" id="IPR013936">
    <property type="entry name" value="CRT-like"/>
</dbReference>
<evidence type="ECO:0008006" key="11">
    <source>
        <dbReference type="Google" id="ProtNLM"/>
    </source>
</evidence>
<dbReference type="GO" id="GO:0016020">
    <property type="term" value="C:membrane"/>
    <property type="evidence" value="ECO:0007669"/>
    <property type="project" value="UniProtKB-SubCell"/>
</dbReference>
<evidence type="ECO:0000256" key="8">
    <source>
        <dbReference type="SAM" id="Phobius"/>
    </source>
</evidence>
<protein>
    <recommendedName>
        <fullName evidence="11">Chloroquine resistance transporter</fullName>
    </recommendedName>
</protein>
<gene>
    <name evidence="9" type="ORF">EMWEY_00023190</name>
</gene>
<comment type="similarity">
    <text evidence="2">Belongs to the CRT-like transporter family.</text>
</comment>
<evidence type="ECO:0000313" key="10">
    <source>
        <dbReference type="Proteomes" id="UP000030763"/>
    </source>
</evidence>
<name>U6LYD5_EIMMA</name>
<feature type="region of interest" description="Disordered" evidence="7">
    <location>
        <begin position="1"/>
        <end position="157"/>
    </location>
</feature>
<reference evidence="9" key="1">
    <citation type="submission" date="2013-10" db="EMBL/GenBank/DDBJ databases">
        <title>Genomic analysis of the causative agents of coccidiosis in chickens.</title>
        <authorList>
            <person name="Reid A.J."/>
            <person name="Blake D."/>
            <person name="Billington K."/>
            <person name="Browne H."/>
            <person name="Dunn M."/>
            <person name="Hung S."/>
            <person name="Kawahara F."/>
            <person name="Miranda-Saavedra D."/>
            <person name="Mourier T."/>
            <person name="Nagra H."/>
            <person name="Otto T.D."/>
            <person name="Rawlings N."/>
            <person name="Sanchez A."/>
            <person name="Sanders M."/>
            <person name="Subramaniam C."/>
            <person name="Tay Y."/>
            <person name="Dear P."/>
            <person name="Doerig C."/>
            <person name="Gruber A."/>
            <person name="Parkinson J."/>
            <person name="Shirley M."/>
            <person name="Wan K.L."/>
            <person name="Berriman M."/>
            <person name="Tomley F."/>
            <person name="Pain A."/>
        </authorList>
    </citation>
    <scope>NUCLEOTIDE SEQUENCE [LARGE SCALE GENOMIC DNA]</scope>
    <source>
        <strain evidence="9">Weybridge</strain>
    </source>
</reference>
<keyword evidence="3" id="KW-0813">Transport</keyword>
<dbReference type="PANTHER" id="PTHR31326:SF1">
    <property type="entry name" value="PROTEIN CLT2, CHLOROPLASTIC"/>
    <property type="match status" value="1"/>
</dbReference>
<feature type="transmembrane region" description="Helical" evidence="8">
    <location>
        <begin position="294"/>
        <end position="315"/>
    </location>
</feature>
<evidence type="ECO:0000313" key="9">
    <source>
        <dbReference type="EMBL" id="CDJ56751.1"/>
    </source>
</evidence>
<evidence type="ECO:0000256" key="1">
    <source>
        <dbReference type="ARBA" id="ARBA00004141"/>
    </source>
</evidence>
<dbReference type="Pfam" id="PF08627">
    <property type="entry name" value="CRT-like"/>
    <property type="match status" value="1"/>
</dbReference>
<feature type="transmembrane region" description="Helical" evidence="8">
    <location>
        <begin position="365"/>
        <end position="383"/>
    </location>
</feature>
<dbReference type="RefSeq" id="XP_013333402.1">
    <property type="nucleotide sequence ID" value="XM_013477948.1"/>
</dbReference>
<dbReference type="Proteomes" id="UP000030763">
    <property type="component" value="Unassembled WGS sequence"/>
</dbReference>
<organism evidence="9 10">
    <name type="scientific">Eimeria maxima</name>
    <name type="common">Coccidian parasite</name>
    <dbReference type="NCBI Taxonomy" id="5804"/>
    <lineage>
        <taxon>Eukaryota</taxon>
        <taxon>Sar</taxon>
        <taxon>Alveolata</taxon>
        <taxon>Apicomplexa</taxon>
        <taxon>Conoidasida</taxon>
        <taxon>Coccidia</taxon>
        <taxon>Eucoccidiorida</taxon>
        <taxon>Eimeriorina</taxon>
        <taxon>Eimeriidae</taxon>
        <taxon>Eimeria</taxon>
    </lineage>
</organism>
<keyword evidence="5 8" id="KW-1133">Transmembrane helix</keyword>
<keyword evidence="10" id="KW-1185">Reference proteome</keyword>